<keyword evidence="3" id="KW-1185">Reference proteome</keyword>
<accession>A0ABR8JT19</accession>
<evidence type="ECO:0000313" key="2">
    <source>
        <dbReference type="EMBL" id="MBD2723127.1"/>
    </source>
</evidence>
<keyword evidence="1" id="KW-1133">Transmembrane helix</keyword>
<name>A0ABR8JT19_9BACT</name>
<proteinExistence type="predicted"/>
<dbReference type="EMBL" id="JACXAC010000004">
    <property type="protein sequence ID" value="MBD2723127.1"/>
    <property type="molecule type" value="Genomic_DNA"/>
</dbReference>
<keyword evidence="1" id="KW-0812">Transmembrane</keyword>
<keyword evidence="1" id="KW-0472">Membrane</keyword>
<sequence length="123" mass="13632">MDYLVGGAFIALFVWAAIRSFYLRYWGVATTGIIVALERTANGDGVTYKPVVAFTTREGVRIEAKSMYGTEEAGKYFRVGEQVALRYAASKPPRFAIDGYEVSAVLFLFFFAVAGGMIFWVIT</sequence>
<dbReference type="RefSeq" id="WP_190925439.1">
    <property type="nucleotide sequence ID" value="NZ_JACXAC010000004.1"/>
</dbReference>
<dbReference type="Proteomes" id="UP000606003">
    <property type="component" value="Unassembled WGS sequence"/>
</dbReference>
<reference evidence="2 3" key="1">
    <citation type="submission" date="2020-09" db="EMBL/GenBank/DDBJ databases">
        <authorList>
            <person name="Kim M.K."/>
        </authorList>
    </citation>
    <scope>NUCLEOTIDE SEQUENCE [LARGE SCALE GENOMIC DNA]</scope>
    <source>
        <strain evidence="2 3">BT189</strain>
    </source>
</reference>
<feature type="transmembrane region" description="Helical" evidence="1">
    <location>
        <begin position="102"/>
        <end position="122"/>
    </location>
</feature>
<organism evidence="2 3">
    <name type="scientific">Hymenobacter armeniacus</name>
    <dbReference type="NCBI Taxonomy" id="2771358"/>
    <lineage>
        <taxon>Bacteria</taxon>
        <taxon>Pseudomonadati</taxon>
        <taxon>Bacteroidota</taxon>
        <taxon>Cytophagia</taxon>
        <taxon>Cytophagales</taxon>
        <taxon>Hymenobacteraceae</taxon>
        <taxon>Hymenobacter</taxon>
    </lineage>
</organism>
<protein>
    <submittedName>
        <fullName evidence="2">DUF3592 domain-containing protein</fullName>
    </submittedName>
</protein>
<gene>
    <name evidence="2" type="ORF">IC234_13420</name>
</gene>
<evidence type="ECO:0000313" key="3">
    <source>
        <dbReference type="Proteomes" id="UP000606003"/>
    </source>
</evidence>
<comment type="caution">
    <text evidence="2">The sequence shown here is derived from an EMBL/GenBank/DDBJ whole genome shotgun (WGS) entry which is preliminary data.</text>
</comment>
<evidence type="ECO:0000256" key="1">
    <source>
        <dbReference type="SAM" id="Phobius"/>
    </source>
</evidence>